<dbReference type="CDD" id="cd08071">
    <property type="entry name" value="MPN_DUF2466"/>
    <property type="match status" value="1"/>
</dbReference>
<dbReference type="EMBL" id="DVHI01000034">
    <property type="protein sequence ID" value="HIR62435.1"/>
    <property type="molecule type" value="Genomic_DNA"/>
</dbReference>
<dbReference type="SUPFAM" id="SSF47781">
    <property type="entry name" value="RuvA domain 2-like"/>
    <property type="match status" value="1"/>
</dbReference>
<dbReference type="InterPro" id="IPR020891">
    <property type="entry name" value="UPF0758_CS"/>
</dbReference>
<dbReference type="InterPro" id="IPR025657">
    <property type="entry name" value="RadC_JAB"/>
</dbReference>
<dbReference type="NCBIfam" id="NF000642">
    <property type="entry name" value="PRK00024.1"/>
    <property type="match status" value="1"/>
</dbReference>
<dbReference type="InterPro" id="IPR010994">
    <property type="entry name" value="RuvA_2-like"/>
</dbReference>
<keyword evidence="4" id="KW-0862">Zinc</keyword>
<dbReference type="Gene3D" id="3.40.140.10">
    <property type="entry name" value="Cytidine Deaminase, domain 2"/>
    <property type="match status" value="1"/>
</dbReference>
<dbReference type="NCBIfam" id="TIGR00608">
    <property type="entry name" value="radc"/>
    <property type="match status" value="1"/>
</dbReference>
<dbReference type="Pfam" id="PF20582">
    <property type="entry name" value="UPF0758_N"/>
    <property type="match status" value="1"/>
</dbReference>
<evidence type="ECO:0000313" key="8">
    <source>
        <dbReference type="EMBL" id="HIR62435.1"/>
    </source>
</evidence>
<dbReference type="PROSITE" id="PS01302">
    <property type="entry name" value="UPF0758"/>
    <property type="match status" value="1"/>
</dbReference>
<evidence type="ECO:0000256" key="4">
    <source>
        <dbReference type="ARBA" id="ARBA00022833"/>
    </source>
</evidence>
<organism evidence="8 9">
    <name type="scientific">Candidatus Coprenecus avistercoris</name>
    <dbReference type="NCBI Taxonomy" id="2840730"/>
    <lineage>
        <taxon>Bacteria</taxon>
        <taxon>Pseudomonadati</taxon>
        <taxon>Bacteroidota</taxon>
        <taxon>Bacteroidia</taxon>
        <taxon>Bacteroidales</taxon>
        <taxon>Rikenellaceae</taxon>
        <taxon>Rikenellaceae incertae sedis</taxon>
        <taxon>Candidatus Coprenecus</taxon>
    </lineage>
</organism>
<gene>
    <name evidence="8" type="primary">radC</name>
    <name evidence="8" type="ORF">IAC94_02785</name>
</gene>
<accession>A0A9D1E0G9</accession>
<sequence length="224" mass="24298">MSINKWKMDDRPREKMNVSGAASLSDSELLAILINSGTKDKSAIDVAREILASAGNSLNALSGISMDRLCAVQGIGEAKASRLLAAFELAVRLQSEPTTPKMRITASSSVCRIFSPVLRNLQHEECWVLFLNKANKIIAKEKVSTGGVSGAVLDTRIIIRKAVDKLASAIILVHNHPSGNPYPSELDRKQTRALRDAASLLDIALLDHVIIAGDRYYSFSDEGQ</sequence>
<dbReference type="GO" id="GO:0008237">
    <property type="term" value="F:metallopeptidase activity"/>
    <property type="evidence" value="ECO:0007669"/>
    <property type="project" value="UniProtKB-KW"/>
</dbReference>
<dbReference type="PANTHER" id="PTHR30471:SF3">
    <property type="entry name" value="UPF0758 PROTEIN YEES-RELATED"/>
    <property type="match status" value="1"/>
</dbReference>
<evidence type="ECO:0000259" key="7">
    <source>
        <dbReference type="PROSITE" id="PS50249"/>
    </source>
</evidence>
<comment type="caution">
    <text evidence="8">The sequence shown here is derived from an EMBL/GenBank/DDBJ whole genome shotgun (WGS) entry which is preliminary data.</text>
</comment>
<evidence type="ECO:0000313" key="9">
    <source>
        <dbReference type="Proteomes" id="UP000886744"/>
    </source>
</evidence>
<proteinExistence type="inferred from homology"/>
<keyword evidence="3" id="KW-0378">Hydrolase</keyword>
<name>A0A9D1E0G9_9BACT</name>
<dbReference type="InterPro" id="IPR037518">
    <property type="entry name" value="MPN"/>
</dbReference>
<keyword evidence="2" id="KW-0479">Metal-binding</keyword>
<evidence type="ECO:0000256" key="1">
    <source>
        <dbReference type="ARBA" id="ARBA00022670"/>
    </source>
</evidence>
<protein>
    <submittedName>
        <fullName evidence="8">DNA repair protein RadC</fullName>
    </submittedName>
</protein>
<dbReference type="Pfam" id="PF04002">
    <property type="entry name" value="RadC"/>
    <property type="match status" value="1"/>
</dbReference>
<keyword evidence="5" id="KW-0482">Metalloprotease</keyword>
<evidence type="ECO:0000256" key="2">
    <source>
        <dbReference type="ARBA" id="ARBA00022723"/>
    </source>
</evidence>
<comment type="similarity">
    <text evidence="6">Belongs to the UPF0758 family.</text>
</comment>
<keyword evidence="1" id="KW-0645">Protease</keyword>
<dbReference type="GO" id="GO:0046872">
    <property type="term" value="F:metal ion binding"/>
    <property type="evidence" value="ECO:0007669"/>
    <property type="project" value="UniProtKB-KW"/>
</dbReference>
<dbReference type="InterPro" id="IPR001405">
    <property type="entry name" value="UPF0758"/>
</dbReference>
<dbReference type="Proteomes" id="UP000886744">
    <property type="component" value="Unassembled WGS sequence"/>
</dbReference>
<reference evidence="8" key="1">
    <citation type="submission" date="2020-10" db="EMBL/GenBank/DDBJ databases">
        <authorList>
            <person name="Gilroy R."/>
        </authorList>
    </citation>
    <scope>NUCLEOTIDE SEQUENCE</scope>
    <source>
        <strain evidence="8">ChiHjej13B12-12457</strain>
    </source>
</reference>
<dbReference type="InterPro" id="IPR046778">
    <property type="entry name" value="UPF0758_N"/>
</dbReference>
<dbReference type="PROSITE" id="PS50249">
    <property type="entry name" value="MPN"/>
    <property type="match status" value="1"/>
</dbReference>
<evidence type="ECO:0000256" key="3">
    <source>
        <dbReference type="ARBA" id="ARBA00022801"/>
    </source>
</evidence>
<dbReference type="AlphaFoldDB" id="A0A9D1E0G9"/>
<dbReference type="GO" id="GO:0006508">
    <property type="term" value="P:proteolysis"/>
    <property type="evidence" value="ECO:0007669"/>
    <property type="project" value="UniProtKB-KW"/>
</dbReference>
<dbReference type="PANTHER" id="PTHR30471">
    <property type="entry name" value="DNA REPAIR PROTEIN RADC"/>
    <property type="match status" value="1"/>
</dbReference>
<reference evidence="8" key="2">
    <citation type="journal article" date="2021" name="PeerJ">
        <title>Extensive microbial diversity within the chicken gut microbiome revealed by metagenomics and culture.</title>
        <authorList>
            <person name="Gilroy R."/>
            <person name="Ravi A."/>
            <person name="Getino M."/>
            <person name="Pursley I."/>
            <person name="Horton D.L."/>
            <person name="Alikhan N.F."/>
            <person name="Baker D."/>
            <person name="Gharbi K."/>
            <person name="Hall N."/>
            <person name="Watson M."/>
            <person name="Adriaenssens E.M."/>
            <person name="Foster-Nyarko E."/>
            <person name="Jarju S."/>
            <person name="Secka A."/>
            <person name="Antonio M."/>
            <person name="Oren A."/>
            <person name="Chaudhuri R.R."/>
            <person name="La Ragione R."/>
            <person name="Hildebrand F."/>
            <person name="Pallen M.J."/>
        </authorList>
    </citation>
    <scope>NUCLEOTIDE SEQUENCE</scope>
    <source>
        <strain evidence="8">ChiHjej13B12-12457</strain>
    </source>
</reference>
<feature type="domain" description="MPN" evidence="7">
    <location>
        <begin position="103"/>
        <end position="224"/>
    </location>
</feature>
<evidence type="ECO:0000256" key="5">
    <source>
        <dbReference type="ARBA" id="ARBA00023049"/>
    </source>
</evidence>
<evidence type="ECO:0000256" key="6">
    <source>
        <dbReference type="RuleBase" id="RU003797"/>
    </source>
</evidence>